<dbReference type="Pfam" id="PF00327">
    <property type="entry name" value="Ribosomal_L30"/>
    <property type="match status" value="1"/>
</dbReference>
<keyword evidence="4 5" id="KW-0687">Ribonucleoprotein</keyword>
<evidence type="ECO:0000256" key="3">
    <source>
        <dbReference type="ARBA" id="ARBA00022980"/>
    </source>
</evidence>
<dbReference type="InterPro" id="IPR036919">
    <property type="entry name" value="Ribo_uL30_ferredoxin-like_sf"/>
</dbReference>
<comment type="subunit">
    <text evidence="2 5">Part of the 50S ribosomal subunit.</text>
</comment>
<evidence type="ECO:0000256" key="1">
    <source>
        <dbReference type="ARBA" id="ARBA00007594"/>
    </source>
</evidence>
<feature type="domain" description="Large ribosomal subunit protein uL30-like ferredoxin-like fold" evidence="7">
    <location>
        <begin position="19"/>
        <end position="68"/>
    </location>
</feature>
<dbReference type="NCBIfam" id="TIGR01308">
    <property type="entry name" value="rpmD_bact"/>
    <property type="match status" value="1"/>
</dbReference>
<dbReference type="Proteomes" id="UP001219037">
    <property type="component" value="Chromosome"/>
</dbReference>
<gene>
    <name evidence="5 8" type="primary">rpmD</name>
    <name evidence="8" type="ORF">P8192_10570</name>
</gene>
<organism evidence="8 9">
    <name type="scientific">Citricoccus muralis</name>
    <dbReference type="NCBI Taxonomy" id="169134"/>
    <lineage>
        <taxon>Bacteria</taxon>
        <taxon>Bacillati</taxon>
        <taxon>Actinomycetota</taxon>
        <taxon>Actinomycetes</taxon>
        <taxon>Micrococcales</taxon>
        <taxon>Micrococcaceae</taxon>
        <taxon>Citricoccus</taxon>
    </lineage>
</organism>
<evidence type="ECO:0000256" key="4">
    <source>
        <dbReference type="ARBA" id="ARBA00023274"/>
    </source>
</evidence>
<dbReference type="HAMAP" id="MF_01371_B">
    <property type="entry name" value="Ribosomal_uL30_B"/>
    <property type="match status" value="1"/>
</dbReference>
<dbReference type="GO" id="GO:0005840">
    <property type="term" value="C:ribosome"/>
    <property type="evidence" value="ECO:0007669"/>
    <property type="project" value="UniProtKB-KW"/>
</dbReference>
<dbReference type="InterPro" id="IPR005996">
    <property type="entry name" value="Ribosomal_uL30_bac-type"/>
</dbReference>
<evidence type="ECO:0000256" key="2">
    <source>
        <dbReference type="ARBA" id="ARBA00011838"/>
    </source>
</evidence>
<dbReference type="RefSeq" id="WP_270104703.1">
    <property type="nucleotide sequence ID" value="NZ_CP121252.1"/>
</dbReference>
<comment type="similarity">
    <text evidence="1 5 6">Belongs to the universal ribosomal protein uL30 family.</text>
</comment>
<dbReference type="InterPro" id="IPR016082">
    <property type="entry name" value="Ribosomal_uL30_ferredoxin-like"/>
</dbReference>
<accession>A0ABY8H548</accession>
<keyword evidence="3 5" id="KW-0689">Ribosomal protein</keyword>
<dbReference type="Gene3D" id="3.30.1390.20">
    <property type="entry name" value="Ribosomal protein L30, ferredoxin-like fold domain"/>
    <property type="match status" value="1"/>
</dbReference>
<proteinExistence type="inferred from homology"/>
<evidence type="ECO:0000259" key="7">
    <source>
        <dbReference type="Pfam" id="PF00327"/>
    </source>
</evidence>
<evidence type="ECO:0000313" key="8">
    <source>
        <dbReference type="EMBL" id="WFP15835.1"/>
    </source>
</evidence>
<keyword evidence="9" id="KW-1185">Reference proteome</keyword>
<dbReference type="PROSITE" id="PS00634">
    <property type="entry name" value="RIBOSOMAL_L30"/>
    <property type="match status" value="1"/>
</dbReference>
<dbReference type="SUPFAM" id="SSF55129">
    <property type="entry name" value="Ribosomal protein L30p/L7e"/>
    <property type="match status" value="1"/>
</dbReference>
<evidence type="ECO:0000313" key="9">
    <source>
        <dbReference type="Proteomes" id="UP001219037"/>
    </source>
</evidence>
<sequence length="76" mass="8284">MADLITTPKNLVASDATLEITQIKSQSGRKFKHRETLRSLGLKRIGHTVTRKADAATVGMVNTVSHLVKVEEVNNG</sequence>
<evidence type="ECO:0000256" key="5">
    <source>
        <dbReference type="HAMAP-Rule" id="MF_01371"/>
    </source>
</evidence>
<dbReference type="CDD" id="cd01658">
    <property type="entry name" value="Ribosomal_L30"/>
    <property type="match status" value="1"/>
</dbReference>
<reference evidence="8 9" key="1">
    <citation type="submission" date="2023-04" db="EMBL/GenBank/DDBJ databases">
        <title>Funneling lignin-derived compounds into biodiesel using alkali-halophilic Citricoccus sp. P2.</title>
        <authorList>
            <person name="Luo C.-B."/>
        </authorList>
    </citation>
    <scope>NUCLEOTIDE SEQUENCE [LARGE SCALE GENOMIC DNA]</scope>
    <source>
        <strain evidence="8 9">P2</strain>
    </source>
</reference>
<dbReference type="PANTHER" id="PTHR15892:SF2">
    <property type="entry name" value="LARGE RIBOSOMAL SUBUNIT PROTEIN UL30M"/>
    <property type="match status" value="1"/>
</dbReference>
<dbReference type="EMBL" id="CP121252">
    <property type="protein sequence ID" value="WFP15835.1"/>
    <property type="molecule type" value="Genomic_DNA"/>
</dbReference>
<evidence type="ECO:0000256" key="6">
    <source>
        <dbReference type="RuleBase" id="RU003734"/>
    </source>
</evidence>
<dbReference type="InterPro" id="IPR018038">
    <property type="entry name" value="Ribosomal_uL30_CS"/>
</dbReference>
<protein>
    <recommendedName>
        <fullName evidence="5">Large ribosomal subunit protein uL30</fullName>
    </recommendedName>
</protein>
<name>A0ABY8H548_9MICC</name>
<dbReference type="PANTHER" id="PTHR15892">
    <property type="entry name" value="MITOCHONDRIAL RIBOSOMAL PROTEIN L30"/>
    <property type="match status" value="1"/>
</dbReference>